<protein>
    <submittedName>
        <fullName evidence="1">Uncharacterized protein</fullName>
    </submittedName>
</protein>
<evidence type="ECO:0000313" key="2">
    <source>
        <dbReference type="Proteomes" id="UP001379533"/>
    </source>
</evidence>
<evidence type="ECO:0000313" key="1">
    <source>
        <dbReference type="EMBL" id="WXA99158.1"/>
    </source>
</evidence>
<dbReference type="EMBL" id="CP089982">
    <property type="protein sequence ID" value="WXA99158.1"/>
    <property type="molecule type" value="Genomic_DNA"/>
</dbReference>
<organism evidence="1 2">
    <name type="scientific">Pendulispora brunnea</name>
    <dbReference type="NCBI Taxonomy" id="2905690"/>
    <lineage>
        <taxon>Bacteria</taxon>
        <taxon>Pseudomonadati</taxon>
        <taxon>Myxococcota</taxon>
        <taxon>Myxococcia</taxon>
        <taxon>Myxococcales</taxon>
        <taxon>Sorangiineae</taxon>
        <taxon>Pendulisporaceae</taxon>
        <taxon>Pendulispora</taxon>
    </lineage>
</organism>
<reference evidence="1 2" key="1">
    <citation type="submission" date="2021-12" db="EMBL/GenBank/DDBJ databases">
        <title>Discovery of the Pendulisporaceae a myxobacterial family with distinct sporulation behavior and unique specialized metabolism.</title>
        <authorList>
            <person name="Garcia R."/>
            <person name="Popoff A."/>
            <person name="Bader C.D."/>
            <person name="Loehr J."/>
            <person name="Walesch S."/>
            <person name="Walt C."/>
            <person name="Boldt J."/>
            <person name="Bunk B."/>
            <person name="Haeckl F.J.F.P.J."/>
            <person name="Gunesch A.P."/>
            <person name="Birkelbach J."/>
            <person name="Nuebel U."/>
            <person name="Pietschmann T."/>
            <person name="Bach T."/>
            <person name="Mueller R."/>
        </authorList>
    </citation>
    <scope>NUCLEOTIDE SEQUENCE [LARGE SCALE GENOMIC DNA]</scope>
    <source>
        <strain evidence="1 2">MSr12523</strain>
    </source>
</reference>
<dbReference type="Proteomes" id="UP001379533">
    <property type="component" value="Chromosome"/>
</dbReference>
<dbReference type="RefSeq" id="WP_394849791.1">
    <property type="nucleotide sequence ID" value="NZ_CP089982.1"/>
</dbReference>
<name>A0ABZ2KP93_9BACT</name>
<accession>A0ABZ2KP93</accession>
<proteinExistence type="predicted"/>
<sequence length="97" mass="10633">MLKNEYVALLRPTLRTRDGMPKDGAVRGIAMNQAEDHLVPREAHVDPKAGVPHERPLRKHIVRGPTLPNTLGDAAAPSRLGLQAERPLSVLACNFLE</sequence>
<gene>
    <name evidence="1" type="ORF">LZC95_20335</name>
</gene>
<keyword evidence="2" id="KW-1185">Reference proteome</keyword>